<protein>
    <recommendedName>
        <fullName evidence="9">Pantothenate synthetase</fullName>
        <shortName evidence="9">PS</shortName>
        <ecNumber evidence="9">6.3.2.1</ecNumber>
    </recommendedName>
    <alternativeName>
        <fullName evidence="9">Pantoate--beta-alanine ligase</fullName>
    </alternativeName>
    <alternativeName>
        <fullName evidence="9">Pantoate-activating enzyme</fullName>
    </alternativeName>
</protein>
<comment type="caution">
    <text evidence="9">Lacks conserved residue(s) required for the propagation of feature annotation.</text>
</comment>
<evidence type="ECO:0000256" key="3">
    <source>
        <dbReference type="ARBA" id="ARBA00022490"/>
    </source>
</evidence>
<dbReference type="CDD" id="cd00560">
    <property type="entry name" value="PanC"/>
    <property type="match status" value="1"/>
</dbReference>
<evidence type="ECO:0000256" key="7">
    <source>
        <dbReference type="ARBA" id="ARBA00022840"/>
    </source>
</evidence>
<keyword evidence="4 9" id="KW-0436">Ligase</keyword>
<dbReference type="SUPFAM" id="SSF52374">
    <property type="entry name" value="Nucleotidylyl transferase"/>
    <property type="match status" value="1"/>
</dbReference>
<dbReference type="NCBIfam" id="TIGR00125">
    <property type="entry name" value="cyt_tran_rel"/>
    <property type="match status" value="1"/>
</dbReference>
<dbReference type="InterPro" id="IPR014729">
    <property type="entry name" value="Rossmann-like_a/b/a_fold"/>
</dbReference>
<feature type="binding site" evidence="9">
    <location>
        <position position="153"/>
    </location>
    <ligand>
        <name>(R)-pantoate</name>
        <dbReference type="ChEBI" id="CHEBI:15980"/>
    </ligand>
</feature>
<comment type="function">
    <text evidence="9">Catalyzes the condensation of pantoate with beta-alanine in an ATP-dependent reaction via a pantoyl-adenylate intermediate.</text>
</comment>
<dbReference type="RefSeq" id="WP_390361850.1">
    <property type="nucleotide sequence ID" value="NZ_JBHTKJ010000023.1"/>
</dbReference>
<comment type="catalytic activity">
    <reaction evidence="8 9">
        <text>(R)-pantoate + beta-alanine + ATP = (R)-pantothenate + AMP + diphosphate + H(+)</text>
        <dbReference type="Rhea" id="RHEA:10912"/>
        <dbReference type="ChEBI" id="CHEBI:15378"/>
        <dbReference type="ChEBI" id="CHEBI:15980"/>
        <dbReference type="ChEBI" id="CHEBI:29032"/>
        <dbReference type="ChEBI" id="CHEBI:30616"/>
        <dbReference type="ChEBI" id="CHEBI:33019"/>
        <dbReference type="ChEBI" id="CHEBI:57966"/>
        <dbReference type="ChEBI" id="CHEBI:456215"/>
        <dbReference type="EC" id="6.3.2.1"/>
    </reaction>
</comment>
<keyword evidence="7 9" id="KW-0067">ATP-binding</keyword>
<dbReference type="HAMAP" id="MF_00158">
    <property type="entry name" value="PanC"/>
    <property type="match status" value="1"/>
</dbReference>
<comment type="pathway">
    <text evidence="1 9">Cofactor biosynthesis; (R)-pantothenate biosynthesis; (R)-pantothenate from (R)-pantoate and beta-alanine: step 1/1.</text>
</comment>
<dbReference type="InterPro" id="IPR042176">
    <property type="entry name" value="Pantoate_ligase_C"/>
</dbReference>
<dbReference type="PANTHER" id="PTHR21299">
    <property type="entry name" value="CYTIDYLATE KINASE/PANTOATE-BETA-ALANINE LIGASE"/>
    <property type="match status" value="1"/>
</dbReference>
<comment type="caution">
    <text evidence="10">The sequence shown here is derived from an EMBL/GenBank/DDBJ whole genome shotgun (WGS) entry which is preliminary data.</text>
</comment>
<comment type="miscellaneous">
    <text evidence="9">The reaction proceeds by a bi uni uni bi ping pong mechanism.</text>
</comment>
<dbReference type="InterPro" id="IPR004821">
    <property type="entry name" value="Cyt_trans-like"/>
</dbReference>
<evidence type="ECO:0000256" key="6">
    <source>
        <dbReference type="ARBA" id="ARBA00022741"/>
    </source>
</evidence>
<dbReference type="InterPro" id="IPR003721">
    <property type="entry name" value="Pantoate_ligase"/>
</dbReference>
<keyword evidence="6 9" id="KW-0547">Nucleotide-binding</keyword>
<dbReference type="Gene3D" id="3.30.1300.10">
    <property type="entry name" value="Pantoate-beta-alanine ligase, C-terminal domain"/>
    <property type="match status" value="1"/>
</dbReference>
<dbReference type="NCBIfam" id="TIGR00018">
    <property type="entry name" value="panC"/>
    <property type="match status" value="1"/>
</dbReference>
<evidence type="ECO:0000256" key="1">
    <source>
        <dbReference type="ARBA" id="ARBA00004990"/>
    </source>
</evidence>
<feature type="binding site" evidence="9">
    <location>
        <begin position="147"/>
        <end position="150"/>
    </location>
    <ligand>
        <name>ATP</name>
        <dbReference type="ChEBI" id="CHEBI:30616"/>
    </ligand>
</feature>
<evidence type="ECO:0000313" key="10">
    <source>
        <dbReference type="EMBL" id="MFD1038663.1"/>
    </source>
</evidence>
<keyword evidence="5 9" id="KW-0566">Pantothenate biosynthesis</keyword>
<proteinExistence type="inferred from homology"/>
<keyword evidence="11" id="KW-1185">Reference proteome</keyword>
<dbReference type="GO" id="GO:0004592">
    <property type="term" value="F:pantoate-beta-alanine ligase activity"/>
    <property type="evidence" value="ECO:0007669"/>
    <property type="project" value="UniProtKB-EC"/>
</dbReference>
<dbReference type="Pfam" id="PF02569">
    <property type="entry name" value="Pantoate_ligase"/>
    <property type="match status" value="1"/>
</dbReference>
<feature type="binding site" evidence="9">
    <location>
        <begin position="184"/>
        <end position="187"/>
    </location>
    <ligand>
        <name>ATP</name>
        <dbReference type="ChEBI" id="CHEBI:30616"/>
    </ligand>
</feature>
<feature type="binding site" evidence="9">
    <location>
        <position position="61"/>
    </location>
    <ligand>
        <name>beta-alanine</name>
        <dbReference type="ChEBI" id="CHEBI:57966"/>
    </ligand>
</feature>
<reference evidence="11" key="1">
    <citation type="journal article" date="2019" name="Int. J. Syst. Evol. Microbiol.">
        <title>The Global Catalogue of Microorganisms (GCM) 10K type strain sequencing project: providing services to taxonomists for standard genome sequencing and annotation.</title>
        <authorList>
            <consortium name="The Broad Institute Genomics Platform"/>
            <consortium name="The Broad Institute Genome Sequencing Center for Infectious Disease"/>
            <person name="Wu L."/>
            <person name="Ma J."/>
        </authorList>
    </citation>
    <scope>NUCLEOTIDE SEQUENCE [LARGE SCALE GENOMIC DNA]</scope>
    <source>
        <strain evidence="11">CCUG 56754</strain>
    </source>
</reference>
<feature type="active site" description="Proton donor" evidence="9">
    <location>
        <position position="37"/>
    </location>
</feature>
<feature type="binding site" evidence="9">
    <location>
        <position position="61"/>
    </location>
    <ligand>
        <name>(R)-pantoate</name>
        <dbReference type="ChEBI" id="CHEBI:15980"/>
    </ligand>
</feature>
<sequence length="289" mass="32877">MEIIRSLQEMQLKSLELIRQNKQIGFVATMGFFHEGHTNLMKRAKQENDIVVTSIFVNPLQFGPSEDFEQYPRDEQQDTTVAEQVGVDYLFLPEIQDMYPTPLIISMNIEDRADVLCGRSRPGHFEGVITVLSKLFHIIQPSKTYFGMKDAQQVAVVDALIKDLNFPIELIPVSTTREKDGLAKSSRNVYLTNKERQEAPQLYGALNKGRKLVVDGETNTDIIVKEVMDVINNHTSGRIDYVELLSYPQLEPVSVVNRPVVLAVAVHFNRARLIDNLLFDEYGNLIKQI</sequence>
<feature type="binding site" evidence="9">
    <location>
        <begin position="30"/>
        <end position="37"/>
    </location>
    <ligand>
        <name>ATP</name>
        <dbReference type="ChEBI" id="CHEBI:30616"/>
    </ligand>
</feature>
<dbReference type="EMBL" id="JBHTKJ010000023">
    <property type="protein sequence ID" value="MFD1038663.1"/>
    <property type="molecule type" value="Genomic_DNA"/>
</dbReference>
<evidence type="ECO:0000256" key="4">
    <source>
        <dbReference type="ARBA" id="ARBA00022598"/>
    </source>
</evidence>
<evidence type="ECO:0000256" key="2">
    <source>
        <dbReference type="ARBA" id="ARBA00009256"/>
    </source>
</evidence>
<evidence type="ECO:0000256" key="5">
    <source>
        <dbReference type="ARBA" id="ARBA00022655"/>
    </source>
</evidence>
<evidence type="ECO:0000256" key="8">
    <source>
        <dbReference type="ARBA" id="ARBA00048258"/>
    </source>
</evidence>
<evidence type="ECO:0000313" key="11">
    <source>
        <dbReference type="Proteomes" id="UP001597040"/>
    </source>
</evidence>
<dbReference type="PANTHER" id="PTHR21299:SF1">
    <property type="entry name" value="PANTOATE--BETA-ALANINE LIGASE"/>
    <property type="match status" value="1"/>
</dbReference>
<dbReference type="EC" id="6.3.2.1" evidence="9"/>
<evidence type="ECO:0000256" key="9">
    <source>
        <dbReference type="HAMAP-Rule" id="MF_00158"/>
    </source>
</evidence>
<gene>
    <name evidence="9 10" type="primary">panC</name>
    <name evidence="10" type="ORF">ACFQ3N_09710</name>
</gene>
<organism evidence="10 11">
    <name type="scientific">Virgibacillus byunsanensis</name>
    <dbReference type="NCBI Taxonomy" id="570945"/>
    <lineage>
        <taxon>Bacteria</taxon>
        <taxon>Bacillati</taxon>
        <taxon>Bacillota</taxon>
        <taxon>Bacilli</taxon>
        <taxon>Bacillales</taxon>
        <taxon>Bacillaceae</taxon>
        <taxon>Virgibacillus</taxon>
    </lineage>
</organism>
<name>A0ABW3LJU3_9BACI</name>
<dbReference type="Proteomes" id="UP001597040">
    <property type="component" value="Unassembled WGS sequence"/>
</dbReference>
<comment type="subcellular location">
    <subcellularLocation>
        <location evidence="9">Cytoplasm</location>
    </subcellularLocation>
</comment>
<comment type="similarity">
    <text evidence="2 9">Belongs to the pantothenate synthetase family.</text>
</comment>
<accession>A0ABW3LJU3</accession>
<dbReference type="Gene3D" id="3.40.50.620">
    <property type="entry name" value="HUPs"/>
    <property type="match status" value="1"/>
</dbReference>
<comment type="subunit">
    <text evidence="9">Homodimer.</text>
</comment>
<keyword evidence="3 9" id="KW-0963">Cytoplasm</keyword>